<evidence type="ECO:0000313" key="4">
    <source>
        <dbReference type="Proteomes" id="UP000621799"/>
    </source>
</evidence>
<keyword evidence="2" id="KW-1133">Transmembrane helix</keyword>
<dbReference type="AlphaFoldDB" id="A0A928VWJ9"/>
<dbReference type="RefSeq" id="WP_264321095.1">
    <property type="nucleotide sequence ID" value="NZ_JADEXN010000125.1"/>
</dbReference>
<sequence>MDGLGVTVVEFLINAVRAYIYAGLLFSAVFVIFFIQRVDSDAAGWNIGFRLVILPGLCVFWPMFVTRLIRGKQRPTERNAHRIAAARHQPVEGGSV</sequence>
<keyword evidence="4" id="KW-1185">Reference proteome</keyword>
<evidence type="ECO:0000256" key="1">
    <source>
        <dbReference type="SAM" id="MobiDB-lite"/>
    </source>
</evidence>
<evidence type="ECO:0000313" key="3">
    <source>
        <dbReference type="EMBL" id="MBE9040859.1"/>
    </source>
</evidence>
<comment type="caution">
    <text evidence="3">The sequence shown here is derived from an EMBL/GenBank/DDBJ whole genome shotgun (WGS) entry which is preliminary data.</text>
</comment>
<feature type="transmembrane region" description="Helical" evidence="2">
    <location>
        <begin position="18"/>
        <end position="35"/>
    </location>
</feature>
<dbReference type="Proteomes" id="UP000621799">
    <property type="component" value="Unassembled WGS sequence"/>
</dbReference>
<keyword evidence="2" id="KW-0472">Membrane</keyword>
<organism evidence="3 4">
    <name type="scientific">Zarconia navalis LEGE 11467</name>
    <dbReference type="NCBI Taxonomy" id="1828826"/>
    <lineage>
        <taxon>Bacteria</taxon>
        <taxon>Bacillati</taxon>
        <taxon>Cyanobacteriota</taxon>
        <taxon>Cyanophyceae</taxon>
        <taxon>Oscillatoriophycideae</taxon>
        <taxon>Oscillatoriales</taxon>
        <taxon>Oscillatoriales incertae sedis</taxon>
        <taxon>Zarconia</taxon>
        <taxon>Zarconia navalis</taxon>
    </lineage>
</organism>
<proteinExistence type="predicted"/>
<reference evidence="3" key="1">
    <citation type="submission" date="2020-10" db="EMBL/GenBank/DDBJ databases">
        <authorList>
            <person name="Castelo-Branco R."/>
            <person name="Eusebio N."/>
            <person name="Adriana R."/>
            <person name="Vieira A."/>
            <person name="Brugerolle De Fraissinette N."/>
            <person name="Rezende De Castro R."/>
            <person name="Schneider M.P."/>
            <person name="Vasconcelos V."/>
            <person name="Leao P.N."/>
        </authorList>
    </citation>
    <scope>NUCLEOTIDE SEQUENCE</scope>
    <source>
        <strain evidence="3">LEGE 11467</strain>
    </source>
</reference>
<feature type="region of interest" description="Disordered" evidence="1">
    <location>
        <begin position="74"/>
        <end position="96"/>
    </location>
</feature>
<gene>
    <name evidence="3" type="ORF">IQ235_08710</name>
</gene>
<protein>
    <submittedName>
        <fullName evidence="3">Uncharacterized protein</fullName>
    </submittedName>
</protein>
<dbReference type="EMBL" id="JADEXN010000125">
    <property type="protein sequence ID" value="MBE9040859.1"/>
    <property type="molecule type" value="Genomic_DNA"/>
</dbReference>
<name>A0A928VWJ9_9CYAN</name>
<feature type="transmembrane region" description="Helical" evidence="2">
    <location>
        <begin position="47"/>
        <end position="69"/>
    </location>
</feature>
<accession>A0A928VWJ9</accession>
<evidence type="ECO:0000256" key="2">
    <source>
        <dbReference type="SAM" id="Phobius"/>
    </source>
</evidence>
<keyword evidence="2" id="KW-0812">Transmembrane</keyword>